<dbReference type="GO" id="GO:0016757">
    <property type="term" value="F:glycosyltransferase activity"/>
    <property type="evidence" value="ECO:0007669"/>
    <property type="project" value="UniProtKB-KW"/>
</dbReference>
<comment type="caution">
    <text evidence="13">The sequence shown here is derived from an EMBL/GenBank/DDBJ whole genome shotgun (WGS) entry which is preliminary data.</text>
</comment>
<evidence type="ECO:0000256" key="2">
    <source>
        <dbReference type="ARBA" id="ARBA00009516"/>
    </source>
</evidence>
<dbReference type="Pfam" id="PF14681">
    <property type="entry name" value="UPRTase"/>
    <property type="match status" value="1"/>
</dbReference>
<keyword evidence="7 11" id="KW-0547">Nucleotide-binding</keyword>
<evidence type="ECO:0000256" key="8">
    <source>
        <dbReference type="ARBA" id="ARBA00022842"/>
    </source>
</evidence>
<feature type="binding site" evidence="11">
    <location>
        <begin position="208"/>
        <end position="216"/>
    </location>
    <ligand>
        <name>5-phospho-alpha-D-ribose 1-diphosphate</name>
        <dbReference type="ChEBI" id="CHEBI:58017"/>
    </ligand>
</feature>
<reference evidence="13 14" key="1">
    <citation type="submission" date="2021-08" db="EMBL/GenBank/DDBJ databases">
        <authorList>
            <person name="Peeters C."/>
        </authorList>
    </citation>
    <scope>NUCLEOTIDE SEQUENCE [LARGE SCALE GENOMIC DNA]</scope>
    <source>
        <strain evidence="13 14">LMG 23992</strain>
    </source>
</reference>
<comment type="similarity">
    <text evidence="2 11">Belongs to the UPRTase family.</text>
</comment>
<dbReference type="SUPFAM" id="SSF53271">
    <property type="entry name" value="PRTase-like"/>
    <property type="match status" value="1"/>
</dbReference>
<name>A0ABN7XVL3_9BURK</name>
<dbReference type="InterPro" id="IPR050054">
    <property type="entry name" value="UPRTase/APRTase"/>
</dbReference>
<keyword evidence="5 11" id="KW-0328">Glycosyltransferase</keyword>
<dbReference type="InterPro" id="IPR005765">
    <property type="entry name" value="UPRT"/>
</dbReference>
<evidence type="ECO:0000256" key="1">
    <source>
        <dbReference type="ARBA" id="ARBA00005180"/>
    </source>
</evidence>
<feature type="binding site" evidence="11">
    <location>
        <position position="273"/>
    </location>
    <ligand>
        <name>uracil</name>
        <dbReference type="ChEBI" id="CHEBI:17568"/>
    </ligand>
</feature>
<dbReference type="NCBIfam" id="NF001097">
    <property type="entry name" value="PRK00129.1"/>
    <property type="match status" value="1"/>
</dbReference>
<dbReference type="NCBIfam" id="TIGR01091">
    <property type="entry name" value="upp"/>
    <property type="match status" value="1"/>
</dbReference>
<dbReference type="CDD" id="cd06223">
    <property type="entry name" value="PRTases_typeI"/>
    <property type="match status" value="1"/>
</dbReference>
<feature type="binding site" evidence="11">
    <location>
        <begin position="278"/>
        <end position="280"/>
    </location>
    <ligand>
        <name>uracil</name>
        <dbReference type="ChEBI" id="CHEBI:17568"/>
    </ligand>
</feature>
<keyword evidence="8 11" id="KW-0460">Magnesium</keyword>
<comment type="catalytic activity">
    <reaction evidence="11">
        <text>UMP + diphosphate = 5-phospho-alpha-D-ribose 1-diphosphate + uracil</text>
        <dbReference type="Rhea" id="RHEA:13017"/>
        <dbReference type="ChEBI" id="CHEBI:17568"/>
        <dbReference type="ChEBI" id="CHEBI:33019"/>
        <dbReference type="ChEBI" id="CHEBI:57865"/>
        <dbReference type="ChEBI" id="CHEBI:58017"/>
        <dbReference type="EC" id="2.4.2.9"/>
    </reaction>
</comment>
<dbReference type="Proteomes" id="UP000727654">
    <property type="component" value="Unassembled WGS sequence"/>
</dbReference>
<feature type="domain" description="Phosphoribosyltransferase" evidence="12">
    <location>
        <begin position="86"/>
        <end position="287"/>
    </location>
</feature>
<evidence type="ECO:0000256" key="11">
    <source>
        <dbReference type="HAMAP-Rule" id="MF_01218"/>
    </source>
</evidence>
<protein>
    <recommendedName>
        <fullName evidence="3 11">Uracil phosphoribosyltransferase</fullName>
        <ecNumber evidence="3 11">2.4.2.9</ecNumber>
    </recommendedName>
    <alternativeName>
        <fullName evidence="10 11">UMP pyrophosphorylase</fullName>
    </alternativeName>
    <alternativeName>
        <fullName evidence="11">UPRTase</fullName>
    </alternativeName>
</protein>
<keyword evidence="14" id="KW-1185">Reference proteome</keyword>
<feature type="binding site" evidence="11">
    <location>
        <position position="183"/>
    </location>
    <ligand>
        <name>5-phospho-alpha-D-ribose 1-diphosphate</name>
        <dbReference type="ChEBI" id="CHEBI:58017"/>
    </ligand>
</feature>
<evidence type="ECO:0000256" key="6">
    <source>
        <dbReference type="ARBA" id="ARBA00022679"/>
    </source>
</evidence>
<evidence type="ECO:0000256" key="7">
    <source>
        <dbReference type="ARBA" id="ARBA00022741"/>
    </source>
</evidence>
<evidence type="ECO:0000256" key="9">
    <source>
        <dbReference type="ARBA" id="ARBA00023134"/>
    </source>
</evidence>
<feature type="binding site" evidence="11">
    <location>
        <position position="158"/>
    </location>
    <ligand>
        <name>5-phospho-alpha-D-ribose 1-diphosphate</name>
        <dbReference type="ChEBI" id="CHEBI:58017"/>
    </ligand>
</feature>
<dbReference type="PANTHER" id="PTHR32315">
    <property type="entry name" value="ADENINE PHOSPHORIBOSYLTRANSFERASE"/>
    <property type="match status" value="1"/>
</dbReference>
<keyword evidence="9 11" id="KW-0342">GTP-binding</keyword>
<dbReference type="InterPro" id="IPR000836">
    <property type="entry name" value="PRTase_dom"/>
</dbReference>
<comment type="function">
    <text evidence="11">Catalyzes the conversion of uracil and 5-phospho-alpha-D-ribose 1-diphosphate (PRPP) to UMP and diphosphate.</text>
</comment>
<comment type="cofactor">
    <cofactor evidence="11">
        <name>Mg(2+)</name>
        <dbReference type="ChEBI" id="CHEBI:18420"/>
    </cofactor>
    <text evidence="11">Binds 1 Mg(2+) ion per subunit. The magnesium is bound as Mg-PRPP.</text>
</comment>
<dbReference type="EMBL" id="CAJZAI010000001">
    <property type="protein sequence ID" value="CAG9165164.1"/>
    <property type="molecule type" value="Genomic_DNA"/>
</dbReference>
<dbReference type="PANTHER" id="PTHR32315:SF4">
    <property type="entry name" value="URACIL PHOSPHORIBOSYLTRANSFERASE, CHLOROPLASTIC"/>
    <property type="match status" value="1"/>
</dbReference>
<proteinExistence type="inferred from homology"/>
<evidence type="ECO:0000313" key="13">
    <source>
        <dbReference type="EMBL" id="CAG9165164.1"/>
    </source>
</evidence>
<dbReference type="EC" id="2.4.2.9" evidence="3 11"/>
<evidence type="ECO:0000259" key="12">
    <source>
        <dbReference type="Pfam" id="PF14681"/>
    </source>
</evidence>
<comment type="activity regulation">
    <text evidence="11">Allosterically activated by GTP.</text>
</comment>
<keyword evidence="4 11" id="KW-0021">Allosteric enzyme</keyword>
<feature type="binding site" evidence="11">
    <location>
        <position position="279"/>
    </location>
    <ligand>
        <name>5-phospho-alpha-D-ribose 1-diphosphate</name>
        <dbReference type="ChEBI" id="CHEBI:58017"/>
    </ligand>
</feature>
<keyword evidence="6 11" id="KW-0808">Transferase</keyword>
<dbReference type="InterPro" id="IPR034332">
    <property type="entry name" value="Upp_B"/>
</dbReference>
<gene>
    <name evidence="13" type="primary">upp_1</name>
    <name evidence="11" type="synonym">upp</name>
    <name evidence="13" type="ORF">LMG23992_00311</name>
</gene>
<sequence length="289" mass="31810">MPEPWFGVYGPANLPAPVVQALNAAFIGTRRAGWPRPRGGPLPLQSRYNGAAPWSTRPGPPASPLSRRAFAAAMKQDPRFPSLYILDHPLIQHKLSHMRDRDTSTRTFRELLREITLLMGYEITRNLPLTTRHIETPLVPLDAPVIAGKKLTIVPVLRAGVGMSDGLVELIPSARIGHIGVYRDEQHRPVEYLVRLPDVEDRSFILCDPMVATGYSAAHAVDVLKRRGVKDEAITFVALVAAPEGVEVFHKAHPNVKLYVASLDSHLDDHAYIVPGLGDAGDRLFGTKN</sequence>
<dbReference type="Gene3D" id="3.40.50.2020">
    <property type="match status" value="1"/>
</dbReference>
<dbReference type="InterPro" id="IPR029057">
    <property type="entry name" value="PRTase-like"/>
</dbReference>
<organism evidence="13 14">
    <name type="scientific">Cupriavidus laharis</name>
    <dbReference type="NCBI Taxonomy" id="151654"/>
    <lineage>
        <taxon>Bacteria</taxon>
        <taxon>Pseudomonadati</taxon>
        <taxon>Pseudomonadota</taxon>
        <taxon>Betaproteobacteria</taxon>
        <taxon>Burkholderiales</taxon>
        <taxon>Burkholderiaceae</taxon>
        <taxon>Cupriavidus</taxon>
    </lineage>
</organism>
<comment type="pathway">
    <text evidence="1 11">Pyrimidine metabolism; UMP biosynthesis via salvage pathway; UMP from uracil: step 1/1.</text>
</comment>
<dbReference type="HAMAP" id="MF_01218_B">
    <property type="entry name" value="Upp_B"/>
    <property type="match status" value="1"/>
</dbReference>
<accession>A0ABN7XVL3</accession>
<evidence type="ECO:0000313" key="14">
    <source>
        <dbReference type="Proteomes" id="UP000727654"/>
    </source>
</evidence>
<evidence type="ECO:0000256" key="5">
    <source>
        <dbReference type="ARBA" id="ARBA00022676"/>
    </source>
</evidence>
<evidence type="ECO:0000256" key="3">
    <source>
        <dbReference type="ARBA" id="ARBA00011894"/>
    </source>
</evidence>
<evidence type="ECO:0000256" key="10">
    <source>
        <dbReference type="ARBA" id="ARBA00031082"/>
    </source>
</evidence>
<evidence type="ECO:0000256" key="4">
    <source>
        <dbReference type="ARBA" id="ARBA00022533"/>
    </source>
</evidence>